<feature type="transmembrane region" description="Helical" evidence="2">
    <location>
        <begin position="534"/>
        <end position="551"/>
    </location>
</feature>
<feature type="transmembrane region" description="Helical" evidence="2">
    <location>
        <begin position="321"/>
        <end position="340"/>
    </location>
</feature>
<dbReference type="EMBL" id="CP071794">
    <property type="protein sequence ID" value="QTD57168.1"/>
    <property type="molecule type" value="Genomic_DNA"/>
</dbReference>
<feature type="compositionally biased region" description="Pro residues" evidence="1">
    <location>
        <begin position="96"/>
        <end position="117"/>
    </location>
</feature>
<feature type="transmembrane region" description="Helical" evidence="2">
    <location>
        <begin position="600"/>
        <end position="621"/>
    </location>
</feature>
<feature type="transmembrane region" description="Helical" evidence="2">
    <location>
        <begin position="628"/>
        <end position="649"/>
    </location>
</feature>
<dbReference type="RefSeq" id="WP_207989430.1">
    <property type="nucleotide sequence ID" value="NZ_CP071794.1"/>
</dbReference>
<feature type="transmembrane region" description="Helical" evidence="2">
    <location>
        <begin position="480"/>
        <end position="499"/>
    </location>
</feature>
<name>A0ABX7T8D8_9SPHN</name>
<feature type="transmembrane region" description="Helical" evidence="2">
    <location>
        <begin position="428"/>
        <end position="446"/>
    </location>
</feature>
<keyword evidence="4" id="KW-1185">Reference proteome</keyword>
<feature type="transmembrane region" description="Helical" evidence="2">
    <location>
        <begin position="661"/>
        <end position="684"/>
    </location>
</feature>
<feature type="transmembrane region" description="Helical" evidence="2">
    <location>
        <begin position="511"/>
        <end position="528"/>
    </location>
</feature>
<sequence>MEILVFAGTVILLVLVFDSRSTIASLRRRIEALENHARKVAGEAHQTEAAEPLKQTDIQQEPATPVRRAAKIATKPDRVAEPAPEPSRRVYKPTSPAAPSPTPTSTEPPSPPSPPRPSAAKRFEDLIGGKLPIWIGGIALIFAGFFLVRFSIEAGLFGPAARCATAALFGLLLIGLSEFGYKIPKFGKIFTDDVRIGHSIAGAGIAVLYATLYMASELYGLLSLYGALGGVIAVTILAFVLSQRHGPPTAIMGLLGGFAAPYVAGLGPESVAPLLIYLGVFTAGLFGLAIHRGWAWLALLATGGSVLWTTALLFMDLSGDVPFVGAFIVLLAIGGVLTLSRTGTSFGIPKPVMQAIPLAVGLLQLVTLAPLIQFSLVSWLFFGVLAIFAIALAWRDKDLTPAMAGAFALSLAMIATAFSNTGADQTQLFAAISLAVLFGAAGHFFALREKDGWIWAVIGLAAPTSILLLIYALGDLSWSQNSWAISCLLTAITTAFMAWRTRAETGFLPPPLASGLTAILIAIALWIWTPESLGALVAIAVAAGLAFWARFIARKAVIIQSAVAIGFGGLIMLVDSFGLIESLFSSLAGQTDLYSYLPELGPSIVELLLPAIAIAGIAFFFRDPFGKILSKIIAGFGLIGAGGFAYMLLKQPLAIGPIEDFVAYGFAERAVFTHALALGGWLLLRRTWDEKFAIPLKSLGFALAGLALFRFVYFDLLLLSPTSVKQAMGPAPVANLGTLHFTAAMLWLWLYARTETVTAALPTLVKPLEIGSLFAAIAAVMVTVRQAVHGTDIATPPFTSTETYLYSAGLLVLAIAWLARGIQTTNALLRIAGLLLMIVVTFKVFVIDAAQLEGLLRILSFLGLAIALIGIGWIYGKVMRADAAKAAD</sequence>
<feature type="region of interest" description="Disordered" evidence="1">
    <location>
        <begin position="41"/>
        <end position="119"/>
    </location>
</feature>
<dbReference type="PANTHER" id="PTHR38434">
    <property type="entry name" value="BLL2549 PROTEIN"/>
    <property type="match status" value="1"/>
</dbReference>
<keyword evidence="2" id="KW-0812">Transmembrane</keyword>
<feature type="transmembrane region" description="Helical" evidence="2">
    <location>
        <begin position="131"/>
        <end position="150"/>
    </location>
</feature>
<dbReference type="Proteomes" id="UP000663923">
    <property type="component" value="Chromosome"/>
</dbReference>
<evidence type="ECO:0000256" key="2">
    <source>
        <dbReference type="SAM" id="Phobius"/>
    </source>
</evidence>
<feature type="transmembrane region" description="Helical" evidence="2">
    <location>
        <begin position="376"/>
        <end position="394"/>
    </location>
</feature>
<feature type="transmembrane region" description="Helical" evidence="2">
    <location>
        <begin position="297"/>
        <end position="315"/>
    </location>
</feature>
<feature type="transmembrane region" description="Helical" evidence="2">
    <location>
        <begin position="401"/>
        <end position="422"/>
    </location>
</feature>
<dbReference type="PANTHER" id="PTHR38434:SF1">
    <property type="entry name" value="BLL2549 PROTEIN"/>
    <property type="match status" value="1"/>
</dbReference>
<organism evidence="3 4">
    <name type="scientific">Parasphingorhabdus cellanae</name>
    <dbReference type="NCBI Taxonomy" id="2806553"/>
    <lineage>
        <taxon>Bacteria</taxon>
        <taxon>Pseudomonadati</taxon>
        <taxon>Pseudomonadota</taxon>
        <taxon>Alphaproteobacteria</taxon>
        <taxon>Sphingomonadales</taxon>
        <taxon>Sphingomonadaceae</taxon>
        <taxon>Parasphingorhabdus</taxon>
    </lineage>
</organism>
<feature type="transmembrane region" description="Helical" evidence="2">
    <location>
        <begin position="558"/>
        <end position="580"/>
    </location>
</feature>
<evidence type="ECO:0000256" key="1">
    <source>
        <dbReference type="SAM" id="MobiDB-lite"/>
    </source>
</evidence>
<feature type="transmembrane region" description="Helical" evidence="2">
    <location>
        <begin position="764"/>
        <end position="784"/>
    </location>
</feature>
<dbReference type="PIRSF" id="PIRSF035905">
    <property type="entry name" value="UCP035905_mp"/>
    <property type="match status" value="1"/>
</dbReference>
<dbReference type="Pfam" id="PF10101">
    <property type="entry name" value="DUF2339"/>
    <property type="match status" value="1"/>
</dbReference>
<proteinExistence type="predicted"/>
<feature type="transmembrane region" description="Helical" evidence="2">
    <location>
        <begin position="196"/>
        <end position="216"/>
    </location>
</feature>
<feature type="transmembrane region" description="Helical" evidence="2">
    <location>
        <begin position="352"/>
        <end position="370"/>
    </location>
</feature>
<feature type="transmembrane region" description="Helical" evidence="2">
    <location>
        <begin position="827"/>
        <end position="846"/>
    </location>
</feature>
<feature type="transmembrane region" description="Helical" evidence="2">
    <location>
        <begin position="248"/>
        <end position="265"/>
    </location>
</feature>
<feature type="transmembrane region" description="Helical" evidence="2">
    <location>
        <begin position="453"/>
        <end position="474"/>
    </location>
</feature>
<feature type="transmembrane region" description="Helical" evidence="2">
    <location>
        <begin position="222"/>
        <end position="241"/>
    </location>
</feature>
<gene>
    <name evidence="3" type="ORF">J4G78_06375</name>
</gene>
<dbReference type="InterPro" id="IPR014600">
    <property type="entry name" value="UCP035905_mem"/>
</dbReference>
<keyword evidence="2" id="KW-1133">Transmembrane helix</keyword>
<feature type="transmembrane region" description="Helical" evidence="2">
    <location>
        <begin position="733"/>
        <end position="752"/>
    </location>
</feature>
<feature type="transmembrane region" description="Helical" evidence="2">
    <location>
        <begin position="858"/>
        <end position="876"/>
    </location>
</feature>
<feature type="transmembrane region" description="Helical" evidence="2">
    <location>
        <begin position="271"/>
        <end position="290"/>
    </location>
</feature>
<accession>A0ABX7T8D8</accession>
<dbReference type="InterPro" id="IPR019286">
    <property type="entry name" value="DUF2339_TM"/>
</dbReference>
<reference evidence="3 4" key="1">
    <citation type="submission" date="2021-03" db="EMBL/GenBank/DDBJ databases">
        <title>Complete genome of Parasphingorhabdus_sp.JHSY0214.</title>
        <authorList>
            <person name="Yoo J.H."/>
            <person name="Bae J.W."/>
        </authorList>
    </citation>
    <scope>NUCLEOTIDE SEQUENCE [LARGE SCALE GENOMIC DNA]</scope>
    <source>
        <strain evidence="3 4">JHSY0214</strain>
    </source>
</reference>
<keyword evidence="2" id="KW-0472">Membrane</keyword>
<evidence type="ECO:0000313" key="3">
    <source>
        <dbReference type="EMBL" id="QTD57168.1"/>
    </source>
</evidence>
<feature type="transmembrane region" description="Helical" evidence="2">
    <location>
        <begin position="696"/>
        <end position="713"/>
    </location>
</feature>
<feature type="transmembrane region" description="Helical" evidence="2">
    <location>
        <begin position="6"/>
        <end position="26"/>
    </location>
</feature>
<evidence type="ECO:0000313" key="4">
    <source>
        <dbReference type="Proteomes" id="UP000663923"/>
    </source>
</evidence>
<feature type="transmembrane region" description="Helical" evidence="2">
    <location>
        <begin position="156"/>
        <end position="176"/>
    </location>
</feature>
<feature type="transmembrane region" description="Helical" evidence="2">
    <location>
        <begin position="804"/>
        <end position="820"/>
    </location>
</feature>
<protein>
    <submittedName>
        <fullName evidence="3">DUF2339 domain-containing protein</fullName>
    </submittedName>
</protein>